<proteinExistence type="predicted"/>
<dbReference type="Proteomes" id="UP000316253">
    <property type="component" value="Unassembled WGS sequence"/>
</dbReference>
<dbReference type="SUPFAM" id="SSF102405">
    <property type="entry name" value="MCP/YpsA-like"/>
    <property type="match status" value="1"/>
</dbReference>
<evidence type="ECO:0000313" key="2">
    <source>
        <dbReference type="Proteomes" id="UP000316253"/>
    </source>
</evidence>
<protein>
    <recommendedName>
        <fullName evidence="3">Rossmann fold nucleotide-binding protein</fullName>
    </recommendedName>
</protein>
<comment type="caution">
    <text evidence="1">The sequence shown here is derived from an EMBL/GenBank/DDBJ whole genome shotgun (WGS) entry which is preliminary data.</text>
</comment>
<reference evidence="1 2" key="1">
    <citation type="submission" date="2017-08" db="EMBL/GenBank/DDBJ databases">
        <title>Mechanisms for carbon and nitrogen cycling indicate functional differentiation within the Candidate Phyla Radiation.</title>
        <authorList>
            <person name="Danczak R.E."/>
            <person name="Johnston M.D."/>
            <person name="Kenah C."/>
            <person name="Slattery M."/>
            <person name="Wrighton K.C."/>
            <person name="Wilkins M.J."/>
        </authorList>
    </citation>
    <scope>NUCLEOTIDE SEQUENCE [LARGE SCALE GENOMIC DNA]</scope>
    <source>
        <strain evidence="1">Gr01-1014_85</strain>
    </source>
</reference>
<dbReference type="EMBL" id="VMFD01000017">
    <property type="protein sequence ID" value="TSC66058.1"/>
    <property type="molecule type" value="Genomic_DNA"/>
</dbReference>
<organism evidence="1 2">
    <name type="scientific">Candidatus Berkelbacteria bacterium Gr01-1014_85</name>
    <dbReference type="NCBI Taxonomy" id="2017150"/>
    <lineage>
        <taxon>Bacteria</taxon>
        <taxon>Candidatus Berkelbacteria</taxon>
    </lineage>
</organism>
<gene>
    <name evidence="1" type="ORF">CEO22_241</name>
</gene>
<accession>A0A554JCQ2</accession>
<evidence type="ECO:0000313" key="1">
    <source>
        <dbReference type="EMBL" id="TSC66058.1"/>
    </source>
</evidence>
<dbReference type="InterPro" id="IPR041164">
    <property type="entry name" value="LDcluster4"/>
</dbReference>
<sequence length="182" mass="19628">MKKTYQYKICVSGSAVADESAVKEKAKALGRAIAENDAILLTGATTGYPYLSAIGTKEAGGMVIGFSPGMGYKEHSKKYRLPTDYHDLIVYTGFGYSGRNLFLIRSSDAVIHIAGRIGTLNEFTSAFEDRKVIGVLLGTGGTSALIDDIIDIAERGPGKVVYDDDPDILIAKVMKLLRKEDL</sequence>
<dbReference type="Gene3D" id="3.40.50.450">
    <property type="match status" value="1"/>
</dbReference>
<dbReference type="Pfam" id="PF18306">
    <property type="entry name" value="LDcluster4"/>
    <property type="match status" value="1"/>
</dbReference>
<evidence type="ECO:0008006" key="3">
    <source>
        <dbReference type="Google" id="ProtNLM"/>
    </source>
</evidence>
<name>A0A554JCQ2_9BACT</name>
<dbReference type="AlphaFoldDB" id="A0A554JCQ2"/>